<dbReference type="AlphaFoldDB" id="A0A443YVD8"/>
<evidence type="ECO:0000313" key="2">
    <source>
        <dbReference type="EMBL" id="RWU07747.1"/>
    </source>
</evidence>
<reference evidence="2 3" key="1">
    <citation type="submission" date="2018-06" db="EMBL/GenBank/DDBJ databases">
        <title>Pedobacter endophyticus sp. nov., an endophytic bacterium isolated from a leaf of Triticum aestivum.</title>
        <authorList>
            <person name="Zhang L."/>
        </authorList>
    </citation>
    <scope>NUCLEOTIDE SEQUENCE [LARGE SCALE GENOMIC DNA]</scope>
    <source>
        <strain evidence="2 3">CM134L-2</strain>
    </source>
</reference>
<keyword evidence="1" id="KW-0472">Membrane</keyword>
<evidence type="ECO:0000256" key="1">
    <source>
        <dbReference type="SAM" id="Phobius"/>
    </source>
</evidence>
<dbReference type="Proteomes" id="UP000284120">
    <property type="component" value="Unassembled WGS sequence"/>
</dbReference>
<proteinExistence type="predicted"/>
<feature type="transmembrane region" description="Helical" evidence="1">
    <location>
        <begin position="7"/>
        <end position="24"/>
    </location>
</feature>
<feature type="transmembrane region" description="Helical" evidence="1">
    <location>
        <begin position="36"/>
        <end position="54"/>
    </location>
</feature>
<sequence length="62" mass="6957">MENKKAPTFALSIAAIVIGVALFKQIDFQTFKVEKPALSIVYLATLVFVLYVLIKDGRKKEK</sequence>
<keyword evidence="1" id="KW-0812">Transmembrane</keyword>
<gene>
    <name evidence="2" type="ORF">DPV69_12265</name>
</gene>
<protein>
    <recommendedName>
        <fullName evidence="4">ATP synthase F0 sector subunit C</fullName>
    </recommendedName>
</protein>
<accession>A0A443YVD8</accession>
<comment type="caution">
    <text evidence="2">The sequence shown here is derived from an EMBL/GenBank/DDBJ whole genome shotgun (WGS) entry which is preliminary data.</text>
</comment>
<dbReference type="RefSeq" id="WP_113647657.1">
    <property type="nucleotide sequence ID" value="NZ_QMHN01000003.1"/>
</dbReference>
<dbReference type="EMBL" id="SAYW01000003">
    <property type="protein sequence ID" value="RWU07747.1"/>
    <property type="molecule type" value="Genomic_DNA"/>
</dbReference>
<evidence type="ECO:0000313" key="3">
    <source>
        <dbReference type="Proteomes" id="UP000284120"/>
    </source>
</evidence>
<name>A0A443YVD8_9SPHI</name>
<dbReference type="OrthoDB" id="966098at2"/>
<evidence type="ECO:0008006" key="4">
    <source>
        <dbReference type="Google" id="ProtNLM"/>
    </source>
</evidence>
<organism evidence="2 3">
    <name type="scientific">Pedobacter chitinilyticus</name>
    <dbReference type="NCBI Taxonomy" id="2233776"/>
    <lineage>
        <taxon>Bacteria</taxon>
        <taxon>Pseudomonadati</taxon>
        <taxon>Bacteroidota</taxon>
        <taxon>Sphingobacteriia</taxon>
        <taxon>Sphingobacteriales</taxon>
        <taxon>Sphingobacteriaceae</taxon>
        <taxon>Pedobacter</taxon>
    </lineage>
</organism>
<keyword evidence="3" id="KW-1185">Reference proteome</keyword>
<keyword evidence="1" id="KW-1133">Transmembrane helix</keyword>